<dbReference type="EMBL" id="CP002959">
    <property type="protein sequence ID" value="AFM12835.1"/>
    <property type="molecule type" value="Genomic_DNA"/>
</dbReference>
<dbReference type="HOGENOM" id="CLU_232112_0_0_12"/>
<dbReference type="InterPro" id="IPR013320">
    <property type="entry name" value="ConA-like_dom_sf"/>
</dbReference>
<protein>
    <submittedName>
        <fullName evidence="4">Laminin G sub domain 2</fullName>
    </submittedName>
</protein>
<dbReference type="PANTHER" id="PTHR42535:SF2">
    <property type="entry name" value="CHROMOSOME UNDETERMINED SCAFFOLD_146, WHOLE GENOME SHOTGUN SEQUENCE"/>
    <property type="match status" value="1"/>
</dbReference>
<name>I4B6C8_TURPD</name>
<dbReference type="SUPFAM" id="SSF49265">
    <property type="entry name" value="Fibronectin type III"/>
    <property type="match status" value="1"/>
</dbReference>
<keyword evidence="2" id="KW-1015">Disulfide bond</keyword>
<feature type="domain" description="Fibronectin type-III" evidence="3">
    <location>
        <begin position="725"/>
        <end position="823"/>
    </location>
</feature>
<dbReference type="InterPro" id="IPR011042">
    <property type="entry name" value="6-blade_b-propeller_TolB-like"/>
</dbReference>
<organism evidence="4 5">
    <name type="scientific">Turneriella parva (strain ATCC BAA-1111 / DSM 21527 / NCTC 11395 / H)</name>
    <name type="common">Leptospira parva</name>
    <dbReference type="NCBI Taxonomy" id="869212"/>
    <lineage>
        <taxon>Bacteria</taxon>
        <taxon>Pseudomonadati</taxon>
        <taxon>Spirochaetota</taxon>
        <taxon>Spirochaetia</taxon>
        <taxon>Leptospirales</taxon>
        <taxon>Leptospiraceae</taxon>
        <taxon>Turneriella</taxon>
    </lineage>
</organism>
<evidence type="ECO:0000256" key="1">
    <source>
        <dbReference type="ARBA" id="ARBA00022729"/>
    </source>
</evidence>
<dbReference type="InterPro" id="IPR006558">
    <property type="entry name" value="LamG-like"/>
</dbReference>
<dbReference type="Gene3D" id="2.120.10.30">
    <property type="entry name" value="TolB, C-terminal domain"/>
    <property type="match status" value="1"/>
</dbReference>
<dbReference type="PATRIC" id="fig|869212.3.peg.2203"/>
<evidence type="ECO:0000313" key="4">
    <source>
        <dbReference type="EMBL" id="AFM12835.1"/>
    </source>
</evidence>
<dbReference type="Proteomes" id="UP000006048">
    <property type="component" value="Chromosome"/>
</dbReference>
<proteinExistence type="predicted"/>
<dbReference type="InterPro" id="IPR036116">
    <property type="entry name" value="FN3_sf"/>
</dbReference>
<dbReference type="PROSITE" id="PS50853">
    <property type="entry name" value="FN3"/>
    <property type="match status" value="1"/>
</dbReference>
<evidence type="ECO:0000256" key="2">
    <source>
        <dbReference type="ARBA" id="ARBA00023157"/>
    </source>
</evidence>
<dbReference type="OrthoDB" id="9774579at2"/>
<dbReference type="RefSeq" id="WP_014803341.1">
    <property type="nucleotide sequence ID" value="NC_018020.1"/>
</dbReference>
<dbReference type="STRING" id="869212.Turpa_2190"/>
<dbReference type="SUPFAM" id="SSF49899">
    <property type="entry name" value="Concanavalin A-like lectins/glucanases"/>
    <property type="match status" value="3"/>
</dbReference>
<gene>
    <name evidence="4" type="ordered locus">Turpa_2190</name>
</gene>
<evidence type="ECO:0000313" key="5">
    <source>
        <dbReference type="Proteomes" id="UP000006048"/>
    </source>
</evidence>
<keyword evidence="1" id="KW-0732">Signal</keyword>
<dbReference type="PANTHER" id="PTHR42535">
    <property type="entry name" value="OOKINETE PROTEIN, PUTATIVE-RELATED"/>
    <property type="match status" value="1"/>
</dbReference>
<dbReference type="InterPro" id="IPR013783">
    <property type="entry name" value="Ig-like_fold"/>
</dbReference>
<dbReference type="KEGG" id="tpx:Turpa_2190"/>
<dbReference type="Gene3D" id="2.60.120.200">
    <property type="match status" value="3"/>
</dbReference>
<dbReference type="Gene3D" id="2.60.40.10">
    <property type="entry name" value="Immunoglobulins"/>
    <property type="match status" value="1"/>
</dbReference>
<dbReference type="InterPro" id="IPR003961">
    <property type="entry name" value="FN3_dom"/>
</dbReference>
<dbReference type="SMART" id="SM00560">
    <property type="entry name" value="LamGL"/>
    <property type="match status" value="3"/>
</dbReference>
<sequence>MQNFIKPVAIAFVLLCVQCSFLKLDKETNCLNDKTACFKEDKTRPSFVQTVLPAPGVVVSTLGEVQLMFSEELNNPQPSDFVYSEPGLIVQSVTKIDKFTYRLLNNRNPNQGGPLTLNFTGLKDYAGNSITNGSITYTINLNIPVTPTATHTGVSTVGYPTVSVSWRFAYTPVLAGDTVYHVRLTTGAEDCTAGTPITPATATPLVNSAVLTYDETNSTTIAATTYNFTVNTSVITTSGAQKILICLNNVNNNKFGIGVINIVRDDTRPDVLAISPVGGNYVAAQTLTFTCSDNVDKIIYNYASNAAQAFDPVAGDVTEPVFNTSTGALVAGTGFIYDPDNKPVTPYSDNTTRSIYKYRCIDKAGNITPANAFAALVSGVYRINSTFPTVSLISLTKTGANPEVNITGVGAGGYTSATLRWSTNQVGQAWEIRPGGTDCGAGGTFVAQGSGGTATPSPANTPILTDILNISPGIASGLNNLRVCVSNGSEWGQAGFTLLRDDTAPSTLTVNVPPGDYGTVQNLVFSCSDNEDRVIFTESFSAPGASPADPGDPLFDADGRRITGTLHTGPHAVTSDDTSLIGKRTRIKYRCIDKAGHVTAVNDVTYTIDTLLPTITVQNQNHTAVSAQPGANGLVQLTWVADRQITGYDIRRGSTNCNDGTVLTSGTNLSNASVLAAGTTVTSTINANLTNFALDEGSYTIHICTSNSIGSKGYTSRVVKYDTTPPTFAGLNSLTSGGSGNFTLQWSLADDTTGSGIAYYNIYRAEAPGGPYNTVNHIAAHPATSINVTVPVPTNTYYFIAGAVDNAGNETKVTLLPLATKPTISVTMLSETGNTNFNLSDGTVTAPLTATTTTTTAAWSTTLSAGSTYNFSVSNVPVGKVCAIRQRQYGTLIANITITIDCINGYTVAGRYQAMPAAPLNFMLYRGISSTTYSGATSINGVVSIGNMIYFVRREGTSNSSIQRCDPTNCAATLVTIANQTAGVMRHLVTDGANLYAANPNGSAAAMRIYKYSALQTGQAAPQAEYNPALTSGFHSGLALDANRNLLYVGLRGVAQIKRIHLDTGVVDTLSSIVSEHEGMALLGDDLYVATPDNGNCILKATNAHTATALTLYAGSSGPTEAYIDGPLLAARFARAHGIVSDGTDLYIAEFAGARIRRIDMRKGIVSTIAGGGVAGTDGTGPVAGFANLFSMATDGRKLYASEGGSNRLRVIADSGLVAYWPLDGNLNEYASDGTVTKPATINGDVTTAQGRYGAGSSAYAFDGVDDYISVATGSADTHFNAANFSVAFWVRPAATQLESTGAPRDYDLVTNWFAGQYDFSVRYHNEISSANTIPPQTPGQLIFLRWDGTVSPYCISGIRIDDGNYHHVVAQKYGSLLVMYIDGKKVCSVADTVGTINLANVGPVRIGARPGTNENEFTGNLSDVRIYKRALSEGEINELAQDAAAAQVGSFFSTGATGLLSHYEFAGNILPSGPIGASLGNGPLPSLTTGKDGDPNGAKRYVAASSQYHYNNDTTGYPIGNQARTQCVWVNPASYPSGNYYGIIQYGSNFANGKSGLFMRENSGSHYLVMPGGGSDHEVAYKLPLNAWTHLCGSYDGNLARLYVNGKEQGTAGAFPSWSTQTGPLGIGRDLTLTNYFDGKIDDVRIYNNTLSAAQIRQLATQVPAGLMARYDFNGDSADSSGFANTLTATGSTVADNDRFLQANSSYRFNGGKFGTASPVMTSLDNVSLSAWFKQTTMHAWLQYIVINGSGSNGYGIYLDGPAGNVVSAILGGIGYLRTTVAAPLHVWNHVALVRSAGTWSIYLNGVSLPINAIAPATITSTPALPMGGAFIGLDAGAGNYFEGAIDDARFYNRALSATEIRALAGYHPMQVSTWNATANSSSIKLHYIPEHLGPLADNTEITQWDNTSGNPLHIVRGALGPLYAQSGINGRPALSFTAGRYLTRGCNDLNLGGDNLTIIGAISQTGNGGSNRALYEYGPNLVYLHDTSSQRLAYFNTSIRVNSQADFINLVAPNANMIYAVSNGASGGIYKNGTNVTEGAAVASTGSACVFPNALYLGSRFDGAVAYDSFLGLFGDVLYFNTVLIPADRRIAECYLSSKYSIPLGPGVTCD</sequence>
<evidence type="ECO:0000259" key="3">
    <source>
        <dbReference type="PROSITE" id="PS50853"/>
    </source>
</evidence>
<accession>I4B6C8</accession>
<keyword evidence="5" id="KW-1185">Reference proteome</keyword>
<dbReference type="SUPFAM" id="SSF63829">
    <property type="entry name" value="Calcium-dependent phosphotriesterase"/>
    <property type="match status" value="1"/>
</dbReference>
<reference evidence="4 5" key="1">
    <citation type="submission" date="2012-06" db="EMBL/GenBank/DDBJ databases">
        <title>The complete chromosome of genome of Turneriella parva DSM 21527.</title>
        <authorList>
            <consortium name="US DOE Joint Genome Institute (JGI-PGF)"/>
            <person name="Lucas S."/>
            <person name="Han J."/>
            <person name="Lapidus A."/>
            <person name="Bruce D."/>
            <person name="Goodwin L."/>
            <person name="Pitluck S."/>
            <person name="Peters L."/>
            <person name="Kyrpides N."/>
            <person name="Mavromatis K."/>
            <person name="Ivanova N."/>
            <person name="Mikhailova N."/>
            <person name="Chertkov O."/>
            <person name="Detter J.C."/>
            <person name="Tapia R."/>
            <person name="Han C."/>
            <person name="Land M."/>
            <person name="Hauser L."/>
            <person name="Markowitz V."/>
            <person name="Cheng J.-F."/>
            <person name="Hugenholtz P."/>
            <person name="Woyke T."/>
            <person name="Wu D."/>
            <person name="Gronow S."/>
            <person name="Wellnitz S."/>
            <person name="Brambilla E."/>
            <person name="Klenk H.-P."/>
            <person name="Eisen J.A."/>
        </authorList>
    </citation>
    <scope>NUCLEOTIDE SEQUENCE [LARGE SCALE GENOMIC DNA]</scope>
    <source>
        <strain evidence="5">ATCC BAA-1111 / DSM 21527 / NCTC 11395 / H</strain>
    </source>
</reference>
<dbReference type="Pfam" id="PF13385">
    <property type="entry name" value="Laminin_G_3"/>
    <property type="match status" value="3"/>
</dbReference>